<evidence type="ECO:0000313" key="2">
    <source>
        <dbReference type="Ensembl" id="ENSCSEP00000001342.1"/>
    </source>
</evidence>
<feature type="region of interest" description="Disordered" evidence="1">
    <location>
        <begin position="120"/>
        <end position="199"/>
    </location>
</feature>
<keyword evidence="3" id="KW-1185">Reference proteome</keyword>
<feature type="compositionally biased region" description="Polar residues" evidence="1">
    <location>
        <begin position="139"/>
        <end position="158"/>
    </location>
</feature>
<name>A0A3P8UG04_CYNSE</name>
<dbReference type="Gene3D" id="6.10.250.2670">
    <property type="match status" value="1"/>
</dbReference>
<feature type="compositionally biased region" description="Polar residues" evidence="1">
    <location>
        <begin position="215"/>
        <end position="232"/>
    </location>
</feature>
<dbReference type="GeneTree" id="ENSGT00950000182974"/>
<reference evidence="2" key="2">
    <citation type="submission" date="2025-08" db="UniProtKB">
        <authorList>
            <consortium name="Ensembl"/>
        </authorList>
    </citation>
    <scope>IDENTIFICATION</scope>
</reference>
<dbReference type="InParanoid" id="A0A3P8UG04"/>
<accession>A0A3P8UG04</accession>
<dbReference type="PANTHER" id="PTHR10528:SF17">
    <property type="entry name" value="AF4_FMR2 FAMILY MEMBER LILLI"/>
    <property type="match status" value="1"/>
</dbReference>
<protein>
    <recommendedName>
        <fullName evidence="4">AF4/FMR2 C-terminal homology domain-containing protein</fullName>
    </recommendedName>
</protein>
<feature type="region of interest" description="Disordered" evidence="1">
    <location>
        <begin position="215"/>
        <end position="242"/>
    </location>
</feature>
<feature type="compositionally biased region" description="Basic and acidic residues" evidence="1">
    <location>
        <begin position="180"/>
        <end position="197"/>
    </location>
</feature>
<feature type="region of interest" description="Disordered" evidence="1">
    <location>
        <begin position="62"/>
        <end position="95"/>
    </location>
</feature>
<organism evidence="2 3">
    <name type="scientific">Cynoglossus semilaevis</name>
    <name type="common">Tongue sole</name>
    <dbReference type="NCBI Taxonomy" id="244447"/>
    <lineage>
        <taxon>Eukaryota</taxon>
        <taxon>Metazoa</taxon>
        <taxon>Chordata</taxon>
        <taxon>Craniata</taxon>
        <taxon>Vertebrata</taxon>
        <taxon>Euteleostomi</taxon>
        <taxon>Actinopterygii</taxon>
        <taxon>Neopterygii</taxon>
        <taxon>Teleostei</taxon>
        <taxon>Neoteleostei</taxon>
        <taxon>Acanthomorphata</taxon>
        <taxon>Carangaria</taxon>
        <taxon>Pleuronectiformes</taxon>
        <taxon>Pleuronectoidei</taxon>
        <taxon>Cynoglossidae</taxon>
        <taxon>Cynoglossinae</taxon>
        <taxon>Cynoglossus</taxon>
    </lineage>
</organism>
<dbReference type="PANTHER" id="PTHR10528">
    <property type="entry name" value="AF4/FMR2 FAMILY MEMBER"/>
    <property type="match status" value="1"/>
</dbReference>
<dbReference type="STRING" id="244447.ENSCSEP00000001342"/>
<feature type="compositionally biased region" description="Polar residues" evidence="1">
    <location>
        <begin position="79"/>
        <end position="91"/>
    </location>
</feature>
<dbReference type="Pfam" id="PF05110">
    <property type="entry name" value="AF-4"/>
    <property type="match status" value="1"/>
</dbReference>
<feature type="compositionally biased region" description="Basic and acidic residues" evidence="1">
    <location>
        <begin position="159"/>
        <end position="173"/>
    </location>
</feature>
<dbReference type="InterPro" id="IPR007797">
    <property type="entry name" value="AF4/FMR2"/>
</dbReference>
<sequence>MNQMEQNLLRLRAWEQRNQDTNQAKGLNHENVPLFGEPYKVNKGDELANRIQRMLGSYEDVNSSSPLTMEPLPIPGSVTAAQSDQCQPNTDKSTKAPFHHQVHYMSTSNPTCSSYSSESVTVSAARSPHHHGHPSTSSKVSLNQGQDGRTGNSAQQQQKKTEVSSDVMSDDKPQQLPHSHNNDMDTRDTSARHRESSDYPSDCVDVLALNTNLSPKESSLTQGTKTLPSQTFPPLLPSKQPSVVMTQKPTAYVRPMDGQDQVISDSPELKPSPEPYAPLPEIINKSQPGKMKTLPPLLVSGSSCRLGLEMTHAWPPLLTALHTPSVEAPSKSPFSAKVRAERQKNSGNLDEACACHTLALTSQLTVRKHIL</sequence>
<reference evidence="2" key="3">
    <citation type="submission" date="2025-09" db="UniProtKB">
        <authorList>
            <consortium name="Ensembl"/>
        </authorList>
    </citation>
    <scope>IDENTIFICATION</scope>
</reference>
<dbReference type="OMA" id="DEACACH"/>
<dbReference type="GO" id="GO:0010468">
    <property type="term" value="P:regulation of gene expression"/>
    <property type="evidence" value="ECO:0007669"/>
    <property type="project" value="InterPro"/>
</dbReference>
<dbReference type="Proteomes" id="UP000265120">
    <property type="component" value="Chromosome 14"/>
</dbReference>
<dbReference type="GO" id="GO:0032783">
    <property type="term" value="C:super elongation complex"/>
    <property type="evidence" value="ECO:0007669"/>
    <property type="project" value="TreeGrafter"/>
</dbReference>
<evidence type="ECO:0000256" key="1">
    <source>
        <dbReference type="SAM" id="MobiDB-lite"/>
    </source>
</evidence>
<proteinExistence type="predicted"/>
<dbReference type="Ensembl" id="ENSCSET00000001371.1">
    <property type="protein sequence ID" value="ENSCSEP00000001342.1"/>
    <property type="gene ID" value="ENSCSEG00000000928.1"/>
</dbReference>
<reference evidence="2 3" key="1">
    <citation type="journal article" date="2014" name="Nat. Genet.">
        <title>Whole-genome sequence of a flatfish provides insights into ZW sex chromosome evolution and adaptation to a benthic lifestyle.</title>
        <authorList>
            <person name="Chen S."/>
            <person name="Zhang G."/>
            <person name="Shao C."/>
            <person name="Huang Q."/>
            <person name="Liu G."/>
            <person name="Zhang P."/>
            <person name="Song W."/>
            <person name="An N."/>
            <person name="Chalopin D."/>
            <person name="Volff J.N."/>
            <person name="Hong Y."/>
            <person name="Li Q."/>
            <person name="Sha Z."/>
            <person name="Zhou H."/>
            <person name="Xie M."/>
            <person name="Yu Q."/>
            <person name="Liu Y."/>
            <person name="Xiang H."/>
            <person name="Wang N."/>
            <person name="Wu K."/>
            <person name="Yang C."/>
            <person name="Zhou Q."/>
            <person name="Liao X."/>
            <person name="Yang L."/>
            <person name="Hu Q."/>
            <person name="Zhang J."/>
            <person name="Meng L."/>
            <person name="Jin L."/>
            <person name="Tian Y."/>
            <person name="Lian J."/>
            <person name="Yang J."/>
            <person name="Miao G."/>
            <person name="Liu S."/>
            <person name="Liang Z."/>
            <person name="Yan F."/>
            <person name="Li Y."/>
            <person name="Sun B."/>
            <person name="Zhang H."/>
            <person name="Zhang J."/>
            <person name="Zhu Y."/>
            <person name="Du M."/>
            <person name="Zhao Y."/>
            <person name="Schartl M."/>
            <person name="Tang Q."/>
            <person name="Wang J."/>
        </authorList>
    </citation>
    <scope>NUCLEOTIDE SEQUENCE</scope>
</reference>
<evidence type="ECO:0000313" key="3">
    <source>
        <dbReference type="Proteomes" id="UP000265120"/>
    </source>
</evidence>
<evidence type="ECO:0008006" key="4">
    <source>
        <dbReference type="Google" id="ProtNLM"/>
    </source>
</evidence>
<dbReference type="AlphaFoldDB" id="A0A3P8UG04"/>